<feature type="compositionally biased region" description="Basic and acidic residues" evidence="1">
    <location>
        <begin position="135"/>
        <end position="146"/>
    </location>
</feature>
<dbReference type="Proteomes" id="UP001152795">
    <property type="component" value="Unassembled WGS sequence"/>
</dbReference>
<keyword evidence="3" id="KW-1185">Reference proteome</keyword>
<organism evidence="2 3">
    <name type="scientific">Paramuricea clavata</name>
    <name type="common">Red gorgonian</name>
    <name type="synonym">Violescent sea-whip</name>
    <dbReference type="NCBI Taxonomy" id="317549"/>
    <lineage>
        <taxon>Eukaryota</taxon>
        <taxon>Metazoa</taxon>
        <taxon>Cnidaria</taxon>
        <taxon>Anthozoa</taxon>
        <taxon>Octocorallia</taxon>
        <taxon>Malacalcyonacea</taxon>
        <taxon>Plexauridae</taxon>
        <taxon>Paramuricea</taxon>
    </lineage>
</organism>
<protein>
    <submittedName>
        <fullName evidence="2">Uncharacterized protein</fullName>
    </submittedName>
</protein>
<evidence type="ECO:0000313" key="3">
    <source>
        <dbReference type="Proteomes" id="UP001152795"/>
    </source>
</evidence>
<feature type="compositionally biased region" description="Basic and acidic residues" evidence="1">
    <location>
        <begin position="1"/>
        <end position="10"/>
    </location>
</feature>
<feature type="compositionally biased region" description="Polar residues" evidence="1">
    <location>
        <begin position="29"/>
        <end position="43"/>
    </location>
</feature>
<proteinExistence type="predicted"/>
<evidence type="ECO:0000256" key="1">
    <source>
        <dbReference type="SAM" id="MobiDB-lite"/>
    </source>
</evidence>
<feature type="compositionally biased region" description="Polar residues" evidence="1">
    <location>
        <begin position="11"/>
        <end position="20"/>
    </location>
</feature>
<feature type="region of interest" description="Disordered" evidence="1">
    <location>
        <begin position="1"/>
        <end position="146"/>
    </location>
</feature>
<accession>A0A7D9DWV7</accession>
<feature type="compositionally biased region" description="Basic and acidic residues" evidence="1">
    <location>
        <begin position="46"/>
        <end position="59"/>
    </location>
</feature>
<gene>
    <name evidence="2" type="ORF">PACLA_8A069314</name>
</gene>
<evidence type="ECO:0000313" key="2">
    <source>
        <dbReference type="EMBL" id="CAB3994708.1"/>
    </source>
</evidence>
<feature type="compositionally biased region" description="Basic and acidic residues" evidence="1">
    <location>
        <begin position="103"/>
        <end position="113"/>
    </location>
</feature>
<dbReference type="AlphaFoldDB" id="A0A7D9DWV7"/>
<reference evidence="2" key="1">
    <citation type="submission" date="2020-04" db="EMBL/GenBank/DDBJ databases">
        <authorList>
            <person name="Alioto T."/>
            <person name="Alioto T."/>
            <person name="Gomez Garrido J."/>
        </authorList>
    </citation>
    <scope>NUCLEOTIDE SEQUENCE</scope>
    <source>
        <strain evidence="2">A484AB</strain>
    </source>
</reference>
<name>A0A7D9DWV7_PARCT</name>
<dbReference type="EMBL" id="CACRXK020002519">
    <property type="protein sequence ID" value="CAB3994708.1"/>
    <property type="molecule type" value="Genomic_DNA"/>
</dbReference>
<sequence>MRDVIRESTIRRSTLSTSFGKKSFRRPKNSNSSPSKTVGSGLNQKMAEKNARLKLESSKSESGGYGELNVSVAEEAKEDDPYVTSPVQKNEETRHSSPNASVRSEHSLGRDNDAVEMDSNGYLSGESENSSSADRPSDNEDAHLTV</sequence>
<comment type="caution">
    <text evidence="2">The sequence shown here is derived from an EMBL/GenBank/DDBJ whole genome shotgun (WGS) entry which is preliminary data.</text>
</comment>